<sequence length="241" mass="26143">MTLWFTPSLATILSIVALTSAQEQITECTYDADSCGCKTDQGYINLRSYEDKPLYAKDPIQDNEYHWNPCKDFQMGTINSACIQHLPAGDDYDCGSHDTTKTSVEEGNAVFQLVSGDLARLSKITCICKKNAVDVFSFEGEFPPGTYDMQLSGDSCCPGAAPPSSDSSGDDLSPGSILLIIFLVAVVLYLIVGVVVQTAIRKARGKESLPNVIFWSALPGLIKDGFLFTFSCGKQTGYNKI</sequence>
<dbReference type="Pfam" id="PF09451">
    <property type="entry name" value="ATG27"/>
    <property type="match status" value="1"/>
</dbReference>
<dbReference type="PANTHER" id="PTHR15071:SF0">
    <property type="entry name" value="MANNOSE 6-PHOSPHATE RECEPTOR-LIKE PROTEIN 1"/>
    <property type="match status" value="1"/>
</dbReference>
<feature type="chain" id="PRO_5042019399" description="Cation-dependent mannose-6-phosphate receptor" evidence="7">
    <location>
        <begin position="22"/>
        <end position="241"/>
    </location>
</feature>
<organism evidence="8 9">
    <name type="scientific">Elysia crispata</name>
    <name type="common">lettuce slug</name>
    <dbReference type="NCBI Taxonomy" id="231223"/>
    <lineage>
        <taxon>Eukaryota</taxon>
        <taxon>Metazoa</taxon>
        <taxon>Spiralia</taxon>
        <taxon>Lophotrochozoa</taxon>
        <taxon>Mollusca</taxon>
        <taxon>Gastropoda</taxon>
        <taxon>Heterobranchia</taxon>
        <taxon>Euthyneura</taxon>
        <taxon>Panpulmonata</taxon>
        <taxon>Sacoglossa</taxon>
        <taxon>Placobranchoidea</taxon>
        <taxon>Plakobranchidae</taxon>
        <taxon>Elysia</taxon>
    </lineage>
</organism>
<comment type="caution">
    <text evidence="8">The sequence shown here is derived from an EMBL/GenBank/DDBJ whole genome shotgun (WGS) entry which is preliminary data.</text>
</comment>
<keyword evidence="9" id="KW-1185">Reference proteome</keyword>
<dbReference type="GO" id="GO:0005802">
    <property type="term" value="C:trans-Golgi network"/>
    <property type="evidence" value="ECO:0007669"/>
    <property type="project" value="TreeGrafter"/>
</dbReference>
<dbReference type="Proteomes" id="UP001283361">
    <property type="component" value="Unassembled WGS sequence"/>
</dbReference>
<keyword evidence="4 6" id="KW-1133">Transmembrane helix</keyword>
<dbReference type="EMBL" id="JAWDGP010001097">
    <property type="protein sequence ID" value="KAK3794682.1"/>
    <property type="molecule type" value="Genomic_DNA"/>
</dbReference>
<reference evidence="8" key="1">
    <citation type="journal article" date="2023" name="G3 (Bethesda)">
        <title>A reference genome for the long-term kleptoplast-retaining sea slug Elysia crispata morphotype clarki.</title>
        <authorList>
            <person name="Eastman K.E."/>
            <person name="Pendleton A.L."/>
            <person name="Shaikh M.A."/>
            <person name="Suttiyut T."/>
            <person name="Ogas R."/>
            <person name="Tomko P."/>
            <person name="Gavelis G."/>
            <person name="Widhalm J.R."/>
            <person name="Wisecaver J.H."/>
        </authorList>
    </citation>
    <scope>NUCLEOTIDE SEQUENCE</scope>
    <source>
        <strain evidence="8">ECLA1</strain>
    </source>
</reference>
<protein>
    <recommendedName>
        <fullName evidence="10">Cation-dependent mannose-6-phosphate receptor</fullName>
    </recommendedName>
</protein>
<evidence type="ECO:0000313" key="9">
    <source>
        <dbReference type="Proteomes" id="UP001283361"/>
    </source>
</evidence>
<gene>
    <name evidence="8" type="ORF">RRG08_056698</name>
</gene>
<dbReference type="AlphaFoldDB" id="A0AAE1AXJ0"/>
<feature type="signal peptide" evidence="7">
    <location>
        <begin position="1"/>
        <end position="21"/>
    </location>
</feature>
<dbReference type="PANTHER" id="PTHR15071">
    <property type="entry name" value="MANNOSE-6-PHOSPHATE RECEPTOR FAMILY MEMBER"/>
    <property type="match status" value="1"/>
</dbReference>
<keyword evidence="3 7" id="KW-0732">Signal</keyword>
<evidence type="ECO:0000256" key="1">
    <source>
        <dbReference type="ARBA" id="ARBA00004167"/>
    </source>
</evidence>
<proteinExistence type="predicted"/>
<evidence type="ECO:0000256" key="5">
    <source>
        <dbReference type="ARBA" id="ARBA00023136"/>
    </source>
</evidence>
<evidence type="ECO:0000256" key="3">
    <source>
        <dbReference type="ARBA" id="ARBA00022729"/>
    </source>
</evidence>
<feature type="transmembrane region" description="Helical" evidence="6">
    <location>
        <begin position="177"/>
        <end position="196"/>
    </location>
</feature>
<evidence type="ECO:0000256" key="4">
    <source>
        <dbReference type="ARBA" id="ARBA00022989"/>
    </source>
</evidence>
<evidence type="ECO:0000313" key="8">
    <source>
        <dbReference type="EMBL" id="KAK3794682.1"/>
    </source>
</evidence>
<comment type="subcellular location">
    <subcellularLocation>
        <location evidence="1">Membrane</location>
        <topology evidence="1">Single-pass membrane protein</topology>
    </subcellularLocation>
</comment>
<dbReference type="GO" id="GO:0000139">
    <property type="term" value="C:Golgi membrane"/>
    <property type="evidence" value="ECO:0007669"/>
    <property type="project" value="UniProtKB-SubCell"/>
</dbReference>
<evidence type="ECO:0008006" key="10">
    <source>
        <dbReference type="Google" id="ProtNLM"/>
    </source>
</evidence>
<evidence type="ECO:0000256" key="2">
    <source>
        <dbReference type="ARBA" id="ARBA00022692"/>
    </source>
</evidence>
<keyword evidence="5 6" id="KW-0472">Membrane</keyword>
<evidence type="ECO:0000256" key="6">
    <source>
        <dbReference type="SAM" id="Phobius"/>
    </source>
</evidence>
<name>A0AAE1AXJ0_9GAST</name>
<evidence type="ECO:0000256" key="7">
    <source>
        <dbReference type="SAM" id="SignalP"/>
    </source>
</evidence>
<accession>A0AAE1AXJ0</accession>
<dbReference type="InterPro" id="IPR018939">
    <property type="entry name" value="Autophagy-rel_prot_27"/>
</dbReference>
<keyword evidence="2 6" id="KW-0812">Transmembrane</keyword>